<evidence type="ECO:0000259" key="18">
    <source>
        <dbReference type="PROSITE" id="PS51447"/>
    </source>
</evidence>
<dbReference type="SUPFAM" id="SSF56037">
    <property type="entry name" value="PheT/TilS domain"/>
    <property type="match status" value="1"/>
</dbReference>
<dbReference type="SUPFAM" id="SSF54991">
    <property type="entry name" value="Anticodon-binding domain of PheRS"/>
    <property type="match status" value="1"/>
</dbReference>
<comment type="subcellular location">
    <subcellularLocation>
        <location evidence="1 15">Cytoplasm</location>
    </subcellularLocation>
</comment>
<evidence type="ECO:0000259" key="19">
    <source>
        <dbReference type="PROSITE" id="PS51483"/>
    </source>
</evidence>
<keyword evidence="5 16" id="KW-0820">tRNA-binding</keyword>
<dbReference type="InterPro" id="IPR005147">
    <property type="entry name" value="tRNA_synthase_B5-dom"/>
</dbReference>
<dbReference type="GO" id="GO:0140096">
    <property type="term" value="F:catalytic activity, acting on a protein"/>
    <property type="evidence" value="ECO:0007669"/>
    <property type="project" value="UniProtKB-ARBA"/>
</dbReference>
<dbReference type="InterPro" id="IPR036690">
    <property type="entry name" value="Fdx_antiC-bd_sf"/>
</dbReference>
<dbReference type="Proteomes" id="UP000036106">
    <property type="component" value="Chromosome"/>
</dbReference>
<dbReference type="SUPFAM" id="SSF46955">
    <property type="entry name" value="Putative DNA-binding domain"/>
    <property type="match status" value="1"/>
</dbReference>
<dbReference type="InterPro" id="IPR045864">
    <property type="entry name" value="aa-tRNA-synth_II/BPL/LPL"/>
</dbReference>
<reference evidence="21" key="1">
    <citation type="submission" date="2015-07" db="EMBL/GenBank/DDBJ databases">
        <title>Lactobacillus ginsenosidimutans/EMML 3141/ whole genome sequencing.</title>
        <authorList>
            <person name="Kim M.K."/>
            <person name="Im W.-T."/>
            <person name="Srinivasan S."/>
            <person name="Lee J.-J."/>
        </authorList>
    </citation>
    <scope>NUCLEOTIDE SEQUENCE [LARGE SCALE GENOMIC DNA]</scope>
    <source>
        <strain evidence="21">EMML 3041</strain>
    </source>
</reference>
<comment type="subunit">
    <text evidence="3 15">Tetramer of two alpha and two beta subunits.</text>
</comment>
<dbReference type="STRING" id="1007676.ABM34_03640"/>
<feature type="domain" description="B5" evidence="19">
    <location>
        <begin position="407"/>
        <end position="482"/>
    </location>
</feature>
<dbReference type="GO" id="GO:0006432">
    <property type="term" value="P:phenylalanyl-tRNA aminoacylation"/>
    <property type="evidence" value="ECO:0007669"/>
    <property type="project" value="UniProtKB-UniRule"/>
</dbReference>
<evidence type="ECO:0000256" key="7">
    <source>
        <dbReference type="ARBA" id="ARBA00022723"/>
    </source>
</evidence>
<evidence type="ECO:0000256" key="2">
    <source>
        <dbReference type="ARBA" id="ARBA00008653"/>
    </source>
</evidence>
<dbReference type="Gene3D" id="3.30.70.380">
    <property type="entry name" value="Ferrodoxin-fold anticodon-binding domain"/>
    <property type="match status" value="1"/>
</dbReference>
<accession>A0A0H4QZ29</accession>
<dbReference type="CDD" id="cd02796">
    <property type="entry name" value="tRNA_bind_bactPheRS"/>
    <property type="match status" value="1"/>
</dbReference>
<dbReference type="InterPro" id="IPR033714">
    <property type="entry name" value="tRNA_bind_bactPheRS"/>
</dbReference>
<evidence type="ECO:0000313" key="20">
    <source>
        <dbReference type="EMBL" id="AKP66745.1"/>
    </source>
</evidence>
<dbReference type="GO" id="GO:0000049">
    <property type="term" value="F:tRNA binding"/>
    <property type="evidence" value="ECO:0007669"/>
    <property type="project" value="UniProtKB-UniRule"/>
</dbReference>
<evidence type="ECO:0000256" key="15">
    <source>
        <dbReference type="HAMAP-Rule" id="MF_00283"/>
    </source>
</evidence>
<feature type="binding site" evidence="15">
    <location>
        <position position="470"/>
    </location>
    <ligand>
        <name>Mg(2+)</name>
        <dbReference type="ChEBI" id="CHEBI:18420"/>
        <note>shared with alpha subunit</note>
    </ligand>
</feature>
<evidence type="ECO:0000256" key="9">
    <source>
        <dbReference type="ARBA" id="ARBA00022840"/>
    </source>
</evidence>
<dbReference type="Gene3D" id="2.40.50.140">
    <property type="entry name" value="Nucleic acid-binding proteins"/>
    <property type="match status" value="1"/>
</dbReference>
<dbReference type="PROSITE" id="PS50886">
    <property type="entry name" value="TRBD"/>
    <property type="match status" value="1"/>
</dbReference>
<dbReference type="Gene3D" id="3.30.930.10">
    <property type="entry name" value="Bira Bifunctional Protein, Domain 2"/>
    <property type="match status" value="1"/>
</dbReference>
<dbReference type="Pfam" id="PF03484">
    <property type="entry name" value="B5"/>
    <property type="match status" value="1"/>
</dbReference>
<dbReference type="GO" id="GO:0016740">
    <property type="term" value="F:transferase activity"/>
    <property type="evidence" value="ECO:0007669"/>
    <property type="project" value="UniProtKB-ARBA"/>
</dbReference>
<keyword evidence="10 15" id="KW-0460">Magnesium</keyword>
<dbReference type="SMART" id="SM00896">
    <property type="entry name" value="FDX-ACB"/>
    <property type="match status" value="1"/>
</dbReference>
<dbReference type="GO" id="GO:0005524">
    <property type="term" value="F:ATP binding"/>
    <property type="evidence" value="ECO:0007669"/>
    <property type="project" value="UniProtKB-UniRule"/>
</dbReference>
<dbReference type="SUPFAM" id="SSF55681">
    <property type="entry name" value="Class II aaRS and biotin synthetases"/>
    <property type="match status" value="1"/>
</dbReference>
<keyword evidence="21" id="KW-1185">Reference proteome</keyword>
<dbReference type="EC" id="6.1.1.20" evidence="15"/>
<evidence type="ECO:0000256" key="3">
    <source>
        <dbReference type="ARBA" id="ARBA00011209"/>
    </source>
</evidence>
<comment type="similarity">
    <text evidence="2 15">Belongs to the phenylalanyl-tRNA synthetase beta subunit family. Type 1 subfamily.</text>
</comment>
<dbReference type="InterPro" id="IPR020825">
    <property type="entry name" value="Phe-tRNA_synthase-like_B3/B4"/>
</dbReference>
<dbReference type="PATRIC" id="fig|1007676.4.peg.750"/>
<evidence type="ECO:0000256" key="10">
    <source>
        <dbReference type="ARBA" id="ARBA00022842"/>
    </source>
</evidence>
<evidence type="ECO:0000256" key="14">
    <source>
        <dbReference type="ARBA" id="ARBA00049255"/>
    </source>
</evidence>
<keyword evidence="6 15" id="KW-0436">Ligase</keyword>
<dbReference type="FunFam" id="3.30.70.380:FF:000001">
    <property type="entry name" value="Phenylalanine--tRNA ligase beta subunit"/>
    <property type="match status" value="1"/>
</dbReference>
<dbReference type="NCBIfam" id="NF045760">
    <property type="entry name" value="YtpR"/>
    <property type="match status" value="1"/>
</dbReference>
<dbReference type="Pfam" id="PF03483">
    <property type="entry name" value="B3_4"/>
    <property type="match status" value="1"/>
</dbReference>
<name>A0A0H4QZ29_9LACO</name>
<dbReference type="PANTHER" id="PTHR10947:SF0">
    <property type="entry name" value="PHENYLALANINE--TRNA LIGASE BETA SUBUNIT"/>
    <property type="match status" value="1"/>
</dbReference>
<dbReference type="PANTHER" id="PTHR10947">
    <property type="entry name" value="PHENYLALANYL-TRNA SYNTHETASE BETA CHAIN AND LEUCINE-RICH REPEAT-CONTAINING PROTEIN 47"/>
    <property type="match status" value="1"/>
</dbReference>
<evidence type="ECO:0000256" key="1">
    <source>
        <dbReference type="ARBA" id="ARBA00004496"/>
    </source>
</evidence>
<evidence type="ECO:0000256" key="8">
    <source>
        <dbReference type="ARBA" id="ARBA00022741"/>
    </source>
</evidence>
<dbReference type="NCBIfam" id="TIGR00472">
    <property type="entry name" value="pheT_bact"/>
    <property type="match status" value="1"/>
</dbReference>
<dbReference type="InterPro" id="IPR004532">
    <property type="entry name" value="Phe-tRNA-ligase_IIc_bsu_bact"/>
</dbReference>
<dbReference type="PROSITE" id="PS51447">
    <property type="entry name" value="FDX_ACB"/>
    <property type="match status" value="1"/>
</dbReference>
<dbReference type="AlphaFoldDB" id="A0A0H4QZ29"/>
<dbReference type="InterPro" id="IPR045060">
    <property type="entry name" value="Phe-tRNA-ligase_IIc_bsu"/>
</dbReference>
<gene>
    <name evidence="15" type="primary">pheT</name>
    <name evidence="20" type="ORF">ABM34_03640</name>
</gene>
<feature type="domain" description="FDX-ACB" evidence="18">
    <location>
        <begin position="709"/>
        <end position="802"/>
    </location>
</feature>
<dbReference type="Gene3D" id="3.50.40.10">
    <property type="entry name" value="Phenylalanyl-trna Synthetase, Chain B, domain 3"/>
    <property type="match status" value="1"/>
</dbReference>
<keyword evidence="9 15" id="KW-0067">ATP-binding</keyword>
<dbReference type="Gene3D" id="3.30.56.10">
    <property type="match status" value="2"/>
</dbReference>
<protein>
    <recommendedName>
        <fullName evidence="15">Phenylalanine--tRNA ligase beta subunit</fullName>
        <ecNumber evidence="15">6.1.1.20</ecNumber>
    </recommendedName>
    <alternativeName>
        <fullName evidence="15">Phenylalanyl-tRNA synthetase beta subunit</fullName>
        <shortName evidence="15">PheRS</shortName>
    </alternativeName>
</protein>
<dbReference type="EMBL" id="CP012034">
    <property type="protein sequence ID" value="AKP66745.1"/>
    <property type="molecule type" value="Genomic_DNA"/>
</dbReference>
<dbReference type="InterPro" id="IPR009061">
    <property type="entry name" value="DNA-bd_dom_put_sf"/>
</dbReference>
<evidence type="ECO:0000256" key="12">
    <source>
        <dbReference type="ARBA" id="ARBA00022917"/>
    </source>
</evidence>
<dbReference type="GO" id="GO:0009328">
    <property type="term" value="C:phenylalanine-tRNA ligase complex"/>
    <property type="evidence" value="ECO:0007669"/>
    <property type="project" value="TreeGrafter"/>
</dbReference>
<proteinExistence type="inferred from homology"/>
<feature type="binding site" evidence="15">
    <location>
        <position position="469"/>
    </location>
    <ligand>
        <name>Mg(2+)</name>
        <dbReference type="ChEBI" id="CHEBI:18420"/>
        <note>shared with alpha subunit</note>
    </ligand>
</feature>
<dbReference type="InterPro" id="IPR005146">
    <property type="entry name" value="B3/B4_tRNA-bd"/>
</dbReference>
<evidence type="ECO:0000313" key="21">
    <source>
        <dbReference type="Proteomes" id="UP000036106"/>
    </source>
</evidence>
<feature type="binding site" evidence="15">
    <location>
        <position position="466"/>
    </location>
    <ligand>
        <name>Mg(2+)</name>
        <dbReference type="ChEBI" id="CHEBI:18420"/>
        <note>shared with alpha subunit</note>
    </ligand>
</feature>
<evidence type="ECO:0000259" key="17">
    <source>
        <dbReference type="PROSITE" id="PS50886"/>
    </source>
</evidence>
<keyword evidence="8 15" id="KW-0547">Nucleotide-binding</keyword>
<dbReference type="HAMAP" id="MF_00283">
    <property type="entry name" value="Phe_tRNA_synth_beta1"/>
    <property type="match status" value="1"/>
</dbReference>
<sequence length="802" mass="88376">MKISLDWLKEYIPVNHTVEEIANKVSLTGIESAPVKLGEDLSNLVVGHITDIKPHPDSDHLNLCQVDIGESEDVQIVCGAPNVAKDQYVIVALDGADLPAGKKIKRGEIRGQESNGMICGLDELGVKENLVPVKYQKGIFVFPEAEKPGSDAKELLGLNDQMVDLDITPNRADTLGMRGAAWEIGATYDEKPSFTNPEIAESKVKNVSDVNIDVKASDLVIDYLARTMTNVTIGESPLWIQRRLWNQGIQPVNNVVDAANYVMIEFGEPIQVYDLDKLDNKSITVEMAKEGHKLVLDSKNTKDLSNKDLVINTGDTTIGLAGVAGGTEAAVTSDTKNILIESAAFDGASIRKAAQRHDLRGDASNRFEKGVDNGAVEISLNRTVQLIDSIADASSISQVLVGKETPAKPTVIKASVSHVNRLMGIELSTPEMIKILDRLGFLVEQDNDELTVTIPTRRWDMSIEADLIEEIMRIYGYDNLKGTLPSGNETNGGYTPQRTFINKLKDVLLSEGMDEAINFALVSKKEVNDFNVIKTNLTRVLHPMTEDHEYLRTSLIPGLIKNIAYNKARNNSDISLFEEGRIFDRDEGTDRPNEVEYIAGAISGNAGSDSWNTKAKPFDFYDIKGIVEELLEFINVEGTFEFSPNSDIENMHPGQTAMIMMDDRAMGFVGKIHPAYQADHNIDDTYVFELNVDDLLALGKKNVKAQSAPKYPSVSRDLAILVSKDIASGDIVKDIFANGGEYLKDVNIFDVYQGKNIEIGHKSLGYHLIFQNPNDTLTDDTVEQAFTQVKTGLINKFDVEVR</sequence>
<dbReference type="FunFam" id="2.40.50.140:FF:000045">
    <property type="entry name" value="Phenylalanine--tRNA ligase beta subunit"/>
    <property type="match status" value="1"/>
</dbReference>
<dbReference type="FunFam" id="3.30.930.10:FF:000022">
    <property type="entry name" value="Phenylalanine--tRNA ligase beta subunit"/>
    <property type="match status" value="1"/>
</dbReference>
<dbReference type="KEGG" id="lgn:ABM34_03640"/>
<dbReference type="InterPro" id="IPR002547">
    <property type="entry name" value="tRNA-bd_dom"/>
</dbReference>
<dbReference type="SMART" id="SM00873">
    <property type="entry name" value="B3_4"/>
    <property type="match status" value="1"/>
</dbReference>
<dbReference type="OrthoDB" id="9805455at2"/>
<dbReference type="Pfam" id="PF17759">
    <property type="entry name" value="tRNA_synthFbeta"/>
    <property type="match status" value="1"/>
</dbReference>
<dbReference type="GO" id="GO:0004826">
    <property type="term" value="F:phenylalanine-tRNA ligase activity"/>
    <property type="evidence" value="ECO:0007669"/>
    <property type="project" value="UniProtKB-UniRule"/>
</dbReference>
<evidence type="ECO:0000256" key="5">
    <source>
        <dbReference type="ARBA" id="ARBA00022555"/>
    </source>
</evidence>
<dbReference type="PROSITE" id="PS51483">
    <property type="entry name" value="B5"/>
    <property type="match status" value="1"/>
</dbReference>
<comment type="catalytic activity">
    <reaction evidence="14 15">
        <text>tRNA(Phe) + L-phenylalanine + ATP = L-phenylalanyl-tRNA(Phe) + AMP + diphosphate + H(+)</text>
        <dbReference type="Rhea" id="RHEA:19413"/>
        <dbReference type="Rhea" id="RHEA-COMP:9668"/>
        <dbReference type="Rhea" id="RHEA-COMP:9699"/>
        <dbReference type="ChEBI" id="CHEBI:15378"/>
        <dbReference type="ChEBI" id="CHEBI:30616"/>
        <dbReference type="ChEBI" id="CHEBI:33019"/>
        <dbReference type="ChEBI" id="CHEBI:58095"/>
        <dbReference type="ChEBI" id="CHEBI:78442"/>
        <dbReference type="ChEBI" id="CHEBI:78531"/>
        <dbReference type="ChEBI" id="CHEBI:456215"/>
        <dbReference type="EC" id="6.1.1.20"/>
    </reaction>
</comment>
<dbReference type="SUPFAM" id="SSF50249">
    <property type="entry name" value="Nucleic acid-binding proteins"/>
    <property type="match status" value="1"/>
</dbReference>
<evidence type="ECO:0000256" key="16">
    <source>
        <dbReference type="PROSITE-ProRule" id="PRU00209"/>
    </source>
</evidence>
<keyword evidence="12 15" id="KW-0648">Protein biosynthesis</keyword>
<keyword evidence="11 16" id="KW-0694">RNA-binding</keyword>
<dbReference type="InterPro" id="IPR041616">
    <property type="entry name" value="PheRS_beta_core"/>
</dbReference>
<feature type="domain" description="TRNA-binding" evidence="17">
    <location>
        <begin position="38"/>
        <end position="153"/>
    </location>
</feature>
<dbReference type="Pfam" id="PF01588">
    <property type="entry name" value="tRNA_bind"/>
    <property type="match status" value="1"/>
</dbReference>
<dbReference type="SMART" id="SM00874">
    <property type="entry name" value="B5"/>
    <property type="match status" value="1"/>
</dbReference>
<dbReference type="FunFam" id="3.30.56.10:FF:000002">
    <property type="entry name" value="Phenylalanine--tRNA ligase beta subunit"/>
    <property type="match status" value="1"/>
</dbReference>
<evidence type="ECO:0000256" key="4">
    <source>
        <dbReference type="ARBA" id="ARBA00022490"/>
    </source>
</evidence>
<comment type="cofactor">
    <cofactor evidence="15">
        <name>Mg(2+)</name>
        <dbReference type="ChEBI" id="CHEBI:18420"/>
    </cofactor>
    <text evidence="15">Binds 2 magnesium ions per tetramer.</text>
</comment>
<evidence type="ECO:0000256" key="11">
    <source>
        <dbReference type="ARBA" id="ARBA00022884"/>
    </source>
</evidence>
<keyword evidence="4 15" id="KW-0963">Cytoplasm</keyword>
<dbReference type="Pfam" id="PF03147">
    <property type="entry name" value="FDX-ACB"/>
    <property type="match status" value="1"/>
</dbReference>
<evidence type="ECO:0000256" key="6">
    <source>
        <dbReference type="ARBA" id="ARBA00022598"/>
    </source>
</evidence>
<dbReference type="RefSeq" id="WP_048703484.1">
    <property type="nucleotide sequence ID" value="NZ_CP012034.1"/>
</dbReference>
<dbReference type="InterPro" id="IPR012340">
    <property type="entry name" value="NA-bd_OB-fold"/>
</dbReference>
<dbReference type="CDD" id="cd00769">
    <property type="entry name" value="PheRS_beta_core"/>
    <property type="match status" value="1"/>
</dbReference>
<dbReference type="InterPro" id="IPR005121">
    <property type="entry name" value="Fdx_antiC-bd"/>
</dbReference>
<evidence type="ECO:0000256" key="13">
    <source>
        <dbReference type="ARBA" id="ARBA00023146"/>
    </source>
</evidence>
<dbReference type="GO" id="GO:0000287">
    <property type="term" value="F:magnesium ion binding"/>
    <property type="evidence" value="ECO:0007669"/>
    <property type="project" value="UniProtKB-UniRule"/>
</dbReference>
<feature type="binding site" evidence="15">
    <location>
        <position position="460"/>
    </location>
    <ligand>
        <name>Mg(2+)</name>
        <dbReference type="ChEBI" id="CHEBI:18420"/>
        <note>shared with alpha subunit</note>
    </ligand>
</feature>
<keyword evidence="7 15" id="KW-0479">Metal-binding</keyword>
<keyword evidence="13 15" id="KW-0030">Aminoacyl-tRNA synthetase</keyword>
<organism evidence="20 21">
    <name type="scientific">Companilactobacillus ginsenosidimutans</name>
    <dbReference type="NCBI Taxonomy" id="1007676"/>
    <lineage>
        <taxon>Bacteria</taxon>
        <taxon>Bacillati</taxon>
        <taxon>Bacillota</taxon>
        <taxon>Bacilli</taxon>
        <taxon>Lactobacillales</taxon>
        <taxon>Lactobacillaceae</taxon>
        <taxon>Companilactobacillus</taxon>
    </lineage>
</organism>